<gene>
    <name evidence="1" type="ORF">BV25DRAFT_1869007</name>
</gene>
<name>A0ACB8T8T1_9AGAM</name>
<sequence length="301" mass="32125">MKFSSGIASLALLATAVKGSPLRRADPPTDIDILNFALTLEHLENAFYAQGLSKFSAQDFANAGLPDWTYGRIQQVAAHEATHVKFLESALGPQAVQACDYSFPYTDPKSFLVVSHALESVGDSAYMGAAKFIQNKDYLLAAATILSVEARHSAWLESAVRKGSAWNTAFDTPLDLNQVYTLASAFITACPSTNPKLPVTAYPALTVDSASPGQTATLHFSAPDGFDKSLKLYGAFLNGQNAYVVPLGDNWTVTVPPGLLGTTYLVVTTDADGVSDDKTIAGPAMLDFPFNSAGDQEVLWF</sequence>
<evidence type="ECO:0000313" key="2">
    <source>
        <dbReference type="Proteomes" id="UP000814140"/>
    </source>
</evidence>
<organism evidence="1 2">
    <name type="scientific">Artomyces pyxidatus</name>
    <dbReference type="NCBI Taxonomy" id="48021"/>
    <lineage>
        <taxon>Eukaryota</taxon>
        <taxon>Fungi</taxon>
        <taxon>Dikarya</taxon>
        <taxon>Basidiomycota</taxon>
        <taxon>Agaricomycotina</taxon>
        <taxon>Agaricomycetes</taxon>
        <taxon>Russulales</taxon>
        <taxon>Auriscalpiaceae</taxon>
        <taxon>Artomyces</taxon>
    </lineage>
</organism>
<comment type="caution">
    <text evidence="1">The sequence shown here is derived from an EMBL/GenBank/DDBJ whole genome shotgun (WGS) entry which is preliminary data.</text>
</comment>
<dbReference type="Proteomes" id="UP000814140">
    <property type="component" value="Unassembled WGS sequence"/>
</dbReference>
<reference evidence="1" key="2">
    <citation type="journal article" date="2022" name="New Phytol.">
        <title>Evolutionary transition to the ectomycorrhizal habit in the genomes of a hyperdiverse lineage of mushroom-forming fungi.</title>
        <authorList>
            <person name="Looney B."/>
            <person name="Miyauchi S."/>
            <person name="Morin E."/>
            <person name="Drula E."/>
            <person name="Courty P.E."/>
            <person name="Kohler A."/>
            <person name="Kuo A."/>
            <person name="LaButti K."/>
            <person name="Pangilinan J."/>
            <person name="Lipzen A."/>
            <person name="Riley R."/>
            <person name="Andreopoulos W."/>
            <person name="He G."/>
            <person name="Johnson J."/>
            <person name="Nolan M."/>
            <person name="Tritt A."/>
            <person name="Barry K.W."/>
            <person name="Grigoriev I.V."/>
            <person name="Nagy L.G."/>
            <person name="Hibbett D."/>
            <person name="Henrissat B."/>
            <person name="Matheny P.B."/>
            <person name="Labbe J."/>
            <person name="Martin F.M."/>
        </authorList>
    </citation>
    <scope>NUCLEOTIDE SEQUENCE</scope>
    <source>
        <strain evidence="1">HHB10654</strain>
    </source>
</reference>
<dbReference type="EMBL" id="MU277196">
    <property type="protein sequence ID" value="KAI0065304.1"/>
    <property type="molecule type" value="Genomic_DNA"/>
</dbReference>
<accession>A0ACB8T8T1</accession>
<protein>
    <submittedName>
        <fullName evidence="1">Uncharacterized protein</fullName>
    </submittedName>
</protein>
<reference evidence="1" key="1">
    <citation type="submission" date="2021-03" db="EMBL/GenBank/DDBJ databases">
        <authorList>
            <consortium name="DOE Joint Genome Institute"/>
            <person name="Ahrendt S."/>
            <person name="Looney B.P."/>
            <person name="Miyauchi S."/>
            <person name="Morin E."/>
            <person name="Drula E."/>
            <person name="Courty P.E."/>
            <person name="Chicoki N."/>
            <person name="Fauchery L."/>
            <person name="Kohler A."/>
            <person name="Kuo A."/>
            <person name="Labutti K."/>
            <person name="Pangilinan J."/>
            <person name="Lipzen A."/>
            <person name="Riley R."/>
            <person name="Andreopoulos W."/>
            <person name="He G."/>
            <person name="Johnson J."/>
            <person name="Barry K.W."/>
            <person name="Grigoriev I.V."/>
            <person name="Nagy L."/>
            <person name="Hibbett D."/>
            <person name="Henrissat B."/>
            <person name="Matheny P.B."/>
            <person name="Labbe J."/>
            <person name="Martin F."/>
        </authorList>
    </citation>
    <scope>NUCLEOTIDE SEQUENCE</scope>
    <source>
        <strain evidence="1">HHB10654</strain>
    </source>
</reference>
<keyword evidence="2" id="KW-1185">Reference proteome</keyword>
<proteinExistence type="predicted"/>
<evidence type="ECO:0000313" key="1">
    <source>
        <dbReference type="EMBL" id="KAI0065304.1"/>
    </source>
</evidence>